<dbReference type="AlphaFoldDB" id="A0A1H6J6N8"/>
<evidence type="ECO:0000313" key="2">
    <source>
        <dbReference type="EMBL" id="SEH54610.1"/>
    </source>
</evidence>
<sequence length="186" mass="21991">MQRHLLEAADKLQKHEIHILRVFLVLLLIITVFNYASIENIKTNEKIVIKTLNQSSKFWVSQKDASNEYLLDLGLYIIQLRNNVTASNVDHHYSKLLELAHSQFYADIKRQFRAKVKMIKRYQRNSYTFTPTDTKINRKAQEILIEGVETRWTDLGKKPSKKLRITIKYSIDNATFSFKKIQDKYL</sequence>
<organism evidence="2 3">
    <name type="scientific">Bathymodiolus azoricus thioautotrophic gill symbiont</name>
    <dbReference type="NCBI Taxonomy" id="235205"/>
    <lineage>
        <taxon>Bacteria</taxon>
        <taxon>Pseudomonadati</taxon>
        <taxon>Pseudomonadota</taxon>
        <taxon>Gammaproteobacteria</taxon>
        <taxon>sulfur-oxidizing symbionts</taxon>
    </lineage>
</organism>
<evidence type="ECO:0000313" key="3">
    <source>
        <dbReference type="Proteomes" id="UP000198559"/>
    </source>
</evidence>
<name>A0A1H6J6N8_9GAMM</name>
<dbReference type="EMBL" id="CVUD02000001">
    <property type="protein sequence ID" value="SEH54610.1"/>
    <property type="molecule type" value="Genomic_DNA"/>
</dbReference>
<proteinExistence type="predicted"/>
<dbReference type="Proteomes" id="UP000198559">
    <property type="component" value="Unassembled WGS sequence"/>
</dbReference>
<dbReference type="Pfam" id="PF05309">
    <property type="entry name" value="TraE"/>
    <property type="match status" value="1"/>
</dbReference>
<keyword evidence="1" id="KW-1133">Transmembrane helix</keyword>
<protein>
    <submittedName>
        <fullName evidence="2">Uncharacterized protein</fullName>
    </submittedName>
</protein>
<gene>
    <name evidence="2" type="ORF">BAZSYMB_V2SCAFFOLD00009_28</name>
</gene>
<keyword evidence="1" id="KW-0812">Transmembrane</keyword>
<keyword evidence="1" id="KW-0472">Membrane</keyword>
<dbReference type="RefSeq" id="WP_202775872.1">
    <property type="nucleotide sequence ID" value="NZ_CAESAP020000172.1"/>
</dbReference>
<dbReference type="InterPro" id="IPR007973">
    <property type="entry name" value="Pilus_assembly_TraE"/>
</dbReference>
<feature type="transmembrane region" description="Helical" evidence="1">
    <location>
        <begin position="20"/>
        <end position="38"/>
    </location>
</feature>
<dbReference type="STRING" id="235205.BAZSYMB_V2SCAFFOLD00009_28"/>
<evidence type="ECO:0000256" key="1">
    <source>
        <dbReference type="SAM" id="Phobius"/>
    </source>
</evidence>
<accession>A0A1H6J6N8</accession>
<reference evidence="3" key="1">
    <citation type="submission" date="2016-06" db="EMBL/GenBank/DDBJ databases">
        <authorList>
            <person name="Petersen J."/>
            <person name="Sayavedra L."/>
        </authorList>
    </citation>
    <scope>NUCLEOTIDE SEQUENCE [LARGE SCALE GENOMIC DNA]</scope>
    <source>
        <strain evidence="3">BazSymB</strain>
    </source>
</reference>